<organism evidence="2 3">
    <name type="scientific">Streptomyces dengpaensis</name>
    <dbReference type="NCBI Taxonomy" id="2049881"/>
    <lineage>
        <taxon>Bacteria</taxon>
        <taxon>Bacillati</taxon>
        <taxon>Actinomycetota</taxon>
        <taxon>Actinomycetes</taxon>
        <taxon>Kitasatosporales</taxon>
        <taxon>Streptomycetaceae</taxon>
        <taxon>Streptomyces</taxon>
    </lineage>
</organism>
<keyword evidence="3" id="KW-1185">Reference proteome</keyword>
<feature type="transmembrane region" description="Helical" evidence="1">
    <location>
        <begin position="174"/>
        <end position="191"/>
    </location>
</feature>
<dbReference type="Proteomes" id="UP000238413">
    <property type="component" value="Chromosome"/>
</dbReference>
<sequence length="231" mass="25241">MDSLLRARELAYARKYREARALVDRAEPESAEELSLAALVLVELRDPEAALPLAERAVGLAPDGWQGWVALADADLLLGRWDAAVASARAAVRLAPKEAASHRALGVALNKVGGRGGEARTELKRAKELGGRRALLMPARPRPWTIVVLVLFLVFFSTLPLVGDWPDGLETTFQVLRTASFVWIILIVMGPRRAGLTWRSRFGEIRAANERLYSGGGREASMRAAVALTPW</sequence>
<dbReference type="Gene3D" id="1.25.40.10">
    <property type="entry name" value="Tetratricopeptide repeat domain"/>
    <property type="match status" value="1"/>
</dbReference>
<evidence type="ECO:0008006" key="4">
    <source>
        <dbReference type="Google" id="ProtNLM"/>
    </source>
</evidence>
<reference evidence="2 3" key="1">
    <citation type="submission" date="2018-02" db="EMBL/GenBank/DDBJ databases">
        <title>Complete genome sequence of Streptomyces dengpaensis, the producer of angucyclines.</title>
        <authorList>
            <person name="Yumei L."/>
        </authorList>
    </citation>
    <scope>NUCLEOTIDE SEQUENCE [LARGE SCALE GENOMIC DNA]</scope>
    <source>
        <strain evidence="2 3">XZHG99</strain>
    </source>
</reference>
<dbReference type="Pfam" id="PF13432">
    <property type="entry name" value="TPR_16"/>
    <property type="match status" value="1"/>
</dbReference>
<feature type="transmembrane region" description="Helical" evidence="1">
    <location>
        <begin position="143"/>
        <end position="162"/>
    </location>
</feature>
<name>A0ABM6SUN7_9ACTN</name>
<gene>
    <name evidence="2" type="ORF">C4B68_24900</name>
</gene>
<evidence type="ECO:0000256" key="1">
    <source>
        <dbReference type="SAM" id="Phobius"/>
    </source>
</evidence>
<keyword evidence="1" id="KW-0472">Membrane</keyword>
<dbReference type="InterPro" id="IPR011990">
    <property type="entry name" value="TPR-like_helical_dom_sf"/>
</dbReference>
<dbReference type="EMBL" id="CP026652">
    <property type="protein sequence ID" value="AVH58476.1"/>
    <property type="molecule type" value="Genomic_DNA"/>
</dbReference>
<keyword evidence="1" id="KW-1133">Transmembrane helix</keyword>
<proteinExistence type="predicted"/>
<accession>A0ABM6SUN7</accession>
<protein>
    <recommendedName>
        <fullName evidence="4">Tetratricopeptide repeat protein</fullName>
    </recommendedName>
</protein>
<dbReference type="SUPFAM" id="SSF48452">
    <property type="entry name" value="TPR-like"/>
    <property type="match status" value="1"/>
</dbReference>
<dbReference type="RefSeq" id="WP_099505267.1">
    <property type="nucleotide sequence ID" value="NZ_CP026652.1"/>
</dbReference>
<evidence type="ECO:0000313" key="3">
    <source>
        <dbReference type="Proteomes" id="UP000238413"/>
    </source>
</evidence>
<evidence type="ECO:0000313" key="2">
    <source>
        <dbReference type="EMBL" id="AVH58476.1"/>
    </source>
</evidence>
<keyword evidence="1" id="KW-0812">Transmembrane</keyword>